<keyword evidence="3" id="KW-1185">Reference proteome</keyword>
<sequence length="122" mass="13219">MSGKEKTTGKLKLRGFGGENNVKGSCTAFWSAVAFAFGCLLIFIFPTSFLHRLLLFLCTPRSFFPRGADPVLRLLLLSLLVAGENVGVSMASLFFRSMLTLATLPGFKVSDYSKLSAEGTIT</sequence>
<name>A0AA35ZEX4_LACSI</name>
<gene>
    <name evidence="2" type="ORF">LSALG_LOCUS30493</name>
</gene>
<proteinExistence type="predicted"/>
<dbReference type="EMBL" id="OX465082">
    <property type="protein sequence ID" value="CAI9291350.1"/>
    <property type="molecule type" value="Genomic_DNA"/>
</dbReference>
<protein>
    <submittedName>
        <fullName evidence="2">Uncharacterized protein</fullName>
    </submittedName>
</protein>
<feature type="transmembrane region" description="Helical" evidence="1">
    <location>
        <begin position="28"/>
        <end position="50"/>
    </location>
</feature>
<dbReference type="AlphaFoldDB" id="A0AA35ZEX4"/>
<reference evidence="2" key="1">
    <citation type="submission" date="2023-04" db="EMBL/GenBank/DDBJ databases">
        <authorList>
            <person name="Vijverberg K."/>
            <person name="Xiong W."/>
            <person name="Schranz E."/>
        </authorList>
    </citation>
    <scope>NUCLEOTIDE SEQUENCE</scope>
</reference>
<keyword evidence="1" id="KW-0812">Transmembrane</keyword>
<accession>A0AA35ZEX4</accession>
<dbReference type="Proteomes" id="UP001177003">
    <property type="component" value="Chromosome 6"/>
</dbReference>
<evidence type="ECO:0000313" key="2">
    <source>
        <dbReference type="EMBL" id="CAI9291350.1"/>
    </source>
</evidence>
<evidence type="ECO:0000256" key="1">
    <source>
        <dbReference type="SAM" id="Phobius"/>
    </source>
</evidence>
<keyword evidence="1" id="KW-1133">Transmembrane helix</keyword>
<organism evidence="2 3">
    <name type="scientific">Lactuca saligna</name>
    <name type="common">Willowleaf lettuce</name>
    <dbReference type="NCBI Taxonomy" id="75948"/>
    <lineage>
        <taxon>Eukaryota</taxon>
        <taxon>Viridiplantae</taxon>
        <taxon>Streptophyta</taxon>
        <taxon>Embryophyta</taxon>
        <taxon>Tracheophyta</taxon>
        <taxon>Spermatophyta</taxon>
        <taxon>Magnoliopsida</taxon>
        <taxon>eudicotyledons</taxon>
        <taxon>Gunneridae</taxon>
        <taxon>Pentapetalae</taxon>
        <taxon>asterids</taxon>
        <taxon>campanulids</taxon>
        <taxon>Asterales</taxon>
        <taxon>Asteraceae</taxon>
        <taxon>Cichorioideae</taxon>
        <taxon>Cichorieae</taxon>
        <taxon>Lactucinae</taxon>
        <taxon>Lactuca</taxon>
    </lineage>
</organism>
<feature type="transmembrane region" description="Helical" evidence="1">
    <location>
        <begin position="71"/>
        <end position="95"/>
    </location>
</feature>
<keyword evidence="1" id="KW-0472">Membrane</keyword>
<evidence type="ECO:0000313" key="3">
    <source>
        <dbReference type="Proteomes" id="UP001177003"/>
    </source>
</evidence>